<evidence type="ECO:0000256" key="1">
    <source>
        <dbReference type="SAM" id="MobiDB-lite"/>
    </source>
</evidence>
<evidence type="ECO:0000313" key="4">
    <source>
        <dbReference type="Proteomes" id="UP001501637"/>
    </source>
</evidence>
<proteinExistence type="predicted"/>
<feature type="chain" id="PRO_5045745909" description="Secreted protein" evidence="2">
    <location>
        <begin position="29"/>
        <end position="84"/>
    </location>
</feature>
<sequence length="84" mass="8835">MSLRVRRLALVSLAALALTAGGAATATASSLPPQAVTYPAYPGPDGFGDHEDHDHDHERPLHVGPFDVPREGTVSGGFSWDVED</sequence>
<keyword evidence="4" id="KW-1185">Reference proteome</keyword>
<keyword evidence="2" id="KW-0732">Signal</keyword>
<gene>
    <name evidence="3" type="ORF">GCM10010449_26200</name>
</gene>
<evidence type="ECO:0008006" key="5">
    <source>
        <dbReference type="Google" id="ProtNLM"/>
    </source>
</evidence>
<name>A0ABP6MFL3_9ACTN</name>
<reference evidence="4" key="1">
    <citation type="journal article" date="2019" name="Int. J. Syst. Evol. Microbiol.">
        <title>The Global Catalogue of Microorganisms (GCM) 10K type strain sequencing project: providing services to taxonomists for standard genome sequencing and annotation.</title>
        <authorList>
            <consortium name="The Broad Institute Genomics Platform"/>
            <consortium name="The Broad Institute Genome Sequencing Center for Infectious Disease"/>
            <person name="Wu L."/>
            <person name="Ma J."/>
        </authorList>
    </citation>
    <scope>NUCLEOTIDE SEQUENCE [LARGE SCALE GENOMIC DNA]</scope>
    <source>
        <strain evidence="4">JCM 9092</strain>
    </source>
</reference>
<evidence type="ECO:0000256" key="2">
    <source>
        <dbReference type="SAM" id="SignalP"/>
    </source>
</evidence>
<dbReference type="RefSeq" id="WP_344520899.1">
    <property type="nucleotide sequence ID" value="NZ_BAAAUG010000039.1"/>
</dbReference>
<comment type="caution">
    <text evidence="3">The sequence shown here is derived from an EMBL/GenBank/DDBJ whole genome shotgun (WGS) entry which is preliminary data.</text>
</comment>
<feature type="region of interest" description="Disordered" evidence="1">
    <location>
        <begin position="33"/>
        <end position="84"/>
    </location>
</feature>
<protein>
    <recommendedName>
        <fullName evidence="5">Secreted protein</fullName>
    </recommendedName>
</protein>
<feature type="signal peptide" evidence="2">
    <location>
        <begin position="1"/>
        <end position="28"/>
    </location>
</feature>
<evidence type="ECO:0000313" key="3">
    <source>
        <dbReference type="EMBL" id="GAA3101829.1"/>
    </source>
</evidence>
<organism evidence="3 4">
    <name type="scientific">Streptomyces rectiviolaceus</name>
    <dbReference type="NCBI Taxonomy" id="332591"/>
    <lineage>
        <taxon>Bacteria</taxon>
        <taxon>Bacillati</taxon>
        <taxon>Actinomycetota</taxon>
        <taxon>Actinomycetes</taxon>
        <taxon>Kitasatosporales</taxon>
        <taxon>Streptomycetaceae</taxon>
        <taxon>Streptomyces</taxon>
    </lineage>
</organism>
<dbReference type="Proteomes" id="UP001501637">
    <property type="component" value="Unassembled WGS sequence"/>
</dbReference>
<dbReference type="EMBL" id="BAAAUG010000039">
    <property type="protein sequence ID" value="GAA3101829.1"/>
    <property type="molecule type" value="Genomic_DNA"/>
</dbReference>
<feature type="compositionally biased region" description="Basic and acidic residues" evidence="1">
    <location>
        <begin position="47"/>
        <end position="61"/>
    </location>
</feature>
<accession>A0ABP6MFL3</accession>